<name>Q6UYK8_9CAUD</name>
<dbReference type="RefSeq" id="NP_918966.1">
    <property type="nucleotide sequence ID" value="NC_005091.2"/>
</dbReference>
<accession>Q6UYK8</accession>
<dbReference type="Proteomes" id="UP000002549">
    <property type="component" value="Segment"/>
</dbReference>
<keyword evidence="2" id="KW-1185">Reference proteome</keyword>
<evidence type="ECO:0000313" key="2">
    <source>
        <dbReference type="Proteomes" id="UP000002549"/>
    </source>
</evidence>
<dbReference type="KEGG" id="vg:2559604"/>
<evidence type="ECO:0000313" key="1">
    <source>
        <dbReference type="EMBL" id="AAQ63333.1"/>
    </source>
</evidence>
<dbReference type="EMBL" id="AY357582">
    <property type="protein sequence ID" value="AAQ63333.1"/>
    <property type="molecule type" value="Genomic_DNA"/>
</dbReference>
<organism evidence="1 2">
    <name type="scientific">Burkholderia phage BcepNazgul</name>
    <dbReference type="NCBI Taxonomy" id="242861"/>
    <lineage>
        <taxon>Viruses</taxon>
        <taxon>Duplodnaviria</taxon>
        <taxon>Heunggongvirae</taxon>
        <taxon>Uroviricota</taxon>
        <taxon>Caudoviricetes</taxon>
        <taxon>Casjensviridae</taxon>
        <taxon>Nazgulvirus</taxon>
        <taxon>Nazgulvirus bcepnazgul</taxon>
        <taxon>Burkholderia virus BcepNazgul</taxon>
    </lineage>
</organism>
<protein>
    <submittedName>
        <fullName evidence="1">Uncharacterized protein</fullName>
    </submittedName>
</protein>
<reference evidence="1" key="1">
    <citation type="submission" date="2006-02" db="EMBL/GenBank/DDBJ databases">
        <title>Complete nucleotide sequence of BcepNazgul, a novel soil phage of Burkholderia cepacia genomovar VII.</title>
        <authorList>
            <person name="Summer E.J."/>
            <person name="Peek M.L."/>
            <person name="Haliburton J.R."/>
            <person name="Hall E."/>
            <person name="Heusinkveld K."/>
            <person name="Simser J."/>
            <person name="No E.G."/>
            <person name="Gonzalez C.F."/>
            <person name="Young R.F."/>
        </authorList>
    </citation>
    <scope>NUCLEOTIDE SEQUENCE [LARGE SCALE GENOMIC DNA]</scope>
</reference>
<sequence length="130" mass="14007">MSNEPKDAAGIITLSIQVSRQLCEDTMDAAAHGVEYWAHAFEHPGCGPETLNYAIEEDEPSSGETPKNFVISPEAIVKGIQAIMHPAFSVRADIRGTLFSALVEDDASNIDIEIADIIVQAAMFGEIIYG</sequence>
<gene>
    <name evidence="1" type="ORF">Nazgul32</name>
</gene>
<proteinExistence type="predicted"/>
<dbReference type="GeneID" id="2559604"/>